<dbReference type="InterPro" id="IPR036249">
    <property type="entry name" value="Thioredoxin-like_sf"/>
</dbReference>
<dbReference type="AlphaFoldDB" id="A0A2G4YP39"/>
<organism evidence="4 5">
    <name type="scientific">Paremcibacter congregatus</name>
    <dbReference type="NCBI Taxonomy" id="2043170"/>
    <lineage>
        <taxon>Bacteria</taxon>
        <taxon>Pseudomonadati</taxon>
        <taxon>Pseudomonadota</taxon>
        <taxon>Alphaproteobacteria</taxon>
        <taxon>Emcibacterales</taxon>
        <taxon>Emcibacteraceae</taxon>
        <taxon>Paremcibacter</taxon>
    </lineage>
</organism>
<evidence type="ECO:0000259" key="3">
    <source>
        <dbReference type="Pfam" id="PF01323"/>
    </source>
</evidence>
<protein>
    <recommendedName>
        <fullName evidence="1">2-hydroxychromene-2-carboxylate isomerase</fullName>
        <ecNumber evidence="1">5.99.1.4</ecNumber>
    </recommendedName>
</protein>
<comment type="similarity">
    <text evidence="1">Belongs to the GST superfamily. NadH family.</text>
</comment>
<comment type="caution">
    <text evidence="4">The sequence shown here is derived from an EMBL/GenBank/DDBJ whole genome shotgun (WGS) entry which is preliminary data.</text>
</comment>
<reference evidence="4 5" key="1">
    <citation type="submission" date="2017-10" db="EMBL/GenBank/DDBJ databases">
        <title>Frigbacter circumglobatus gen. nov. sp. nov., isolated from sediment cultured in situ.</title>
        <authorList>
            <person name="Zhao Z."/>
        </authorList>
    </citation>
    <scope>NUCLEOTIDE SEQUENCE [LARGE SCALE GENOMIC DNA]</scope>
    <source>
        <strain evidence="4 5">ZYL</strain>
    </source>
</reference>
<dbReference type="Gene3D" id="3.40.30.10">
    <property type="entry name" value="Glutaredoxin"/>
    <property type="match status" value="1"/>
</dbReference>
<comment type="catalytic activity">
    <reaction evidence="1">
        <text>2-hydroxychromene-2-carboxylate = (3E)-4-(2-hydroxyphenyl)-2-oxobut-3-enoate</text>
        <dbReference type="Rhea" id="RHEA:27401"/>
        <dbReference type="ChEBI" id="CHEBI:59350"/>
        <dbReference type="ChEBI" id="CHEBI:59353"/>
        <dbReference type="EC" id="5.99.1.4"/>
    </reaction>
</comment>
<keyword evidence="1 4" id="KW-0413">Isomerase</keyword>
<evidence type="ECO:0000256" key="1">
    <source>
        <dbReference type="PIRNR" id="PIRNR006386"/>
    </source>
</evidence>
<dbReference type="Pfam" id="PF01323">
    <property type="entry name" value="DSBA"/>
    <property type="match status" value="1"/>
</dbReference>
<dbReference type="OrthoDB" id="5244108at2"/>
<feature type="domain" description="DSBA-like thioredoxin" evidence="3">
    <location>
        <begin position="5"/>
        <end position="195"/>
    </location>
</feature>
<dbReference type="GO" id="GO:0004364">
    <property type="term" value="F:glutathione transferase activity"/>
    <property type="evidence" value="ECO:0007669"/>
    <property type="project" value="TreeGrafter"/>
</dbReference>
<dbReference type="InterPro" id="IPR001853">
    <property type="entry name" value="DSBA-like_thioredoxin_dom"/>
</dbReference>
<dbReference type="InterPro" id="IPR044087">
    <property type="entry name" value="NahD-like"/>
</dbReference>
<dbReference type="PANTHER" id="PTHR42943">
    <property type="entry name" value="GLUTATHIONE S-TRANSFERASE KAPPA"/>
    <property type="match status" value="1"/>
</dbReference>
<dbReference type="SUPFAM" id="SSF52833">
    <property type="entry name" value="Thioredoxin-like"/>
    <property type="match status" value="1"/>
</dbReference>
<dbReference type="GO" id="GO:0006749">
    <property type="term" value="P:glutathione metabolic process"/>
    <property type="evidence" value="ECO:0007669"/>
    <property type="project" value="TreeGrafter"/>
</dbReference>
<dbReference type="PIRSF" id="PIRSF006386">
    <property type="entry name" value="HCCAis_GSTk"/>
    <property type="match status" value="1"/>
</dbReference>
<dbReference type="CDD" id="cd03022">
    <property type="entry name" value="DsbA_HCCA_Iso"/>
    <property type="match status" value="1"/>
</dbReference>
<dbReference type="InParanoid" id="A0A2G4YP39"/>
<evidence type="ECO:0000256" key="2">
    <source>
        <dbReference type="PIRSR" id="PIRSR006386-1"/>
    </source>
</evidence>
<dbReference type="RefSeq" id="WP_099475129.1">
    <property type="nucleotide sequence ID" value="NZ_CP041025.1"/>
</dbReference>
<dbReference type="EC" id="5.99.1.4" evidence="1"/>
<dbReference type="PANTHER" id="PTHR42943:SF2">
    <property type="entry name" value="GLUTATHIONE S-TRANSFERASE KAPPA 1"/>
    <property type="match status" value="1"/>
</dbReference>
<feature type="active site" description="Nucleophile" evidence="2">
    <location>
        <position position="13"/>
    </location>
</feature>
<proteinExistence type="inferred from homology"/>
<dbReference type="GO" id="GO:0004602">
    <property type="term" value="F:glutathione peroxidase activity"/>
    <property type="evidence" value="ECO:0007669"/>
    <property type="project" value="TreeGrafter"/>
</dbReference>
<dbReference type="InterPro" id="IPR014440">
    <property type="entry name" value="HCCAis_GSTk"/>
</dbReference>
<keyword evidence="5" id="KW-1185">Reference proteome</keyword>
<evidence type="ECO:0000313" key="4">
    <source>
        <dbReference type="EMBL" id="PHZ83236.1"/>
    </source>
</evidence>
<dbReference type="GO" id="GO:1901170">
    <property type="term" value="P:naphthalene catabolic process"/>
    <property type="evidence" value="ECO:0007669"/>
    <property type="project" value="InterPro"/>
</dbReference>
<evidence type="ECO:0000313" key="5">
    <source>
        <dbReference type="Proteomes" id="UP000229730"/>
    </source>
</evidence>
<accession>A0A2G4YP39</accession>
<dbReference type="EMBL" id="PDEM01000033">
    <property type="protein sequence ID" value="PHZ83236.1"/>
    <property type="molecule type" value="Genomic_DNA"/>
</dbReference>
<dbReference type="InterPro" id="IPR051924">
    <property type="entry name" value="GST_Kappa/NadH"/>
</dbReference>
<sequence length="200" mass="22164">MSGFIEFYFDFSSNYSYIVHKDIVALADKHGLTVQWKPIALGAIFKNLGHPMPEAGSAKQKYIWHDTMRSAALAGLPYRWPDPFPVNSIPAARGAYWILDTAPEKITDYAATVFTTIFSTSQDISQPDTLRKIVDGLHLDSDAFLTAVQDETYKARLKQGTAAAQDKGVFGGPIFFYGNEMFWGADRLAALDAHIAAHKN</sequence>
<name>A0A2G4YP39_9PROT</name>
<dbReference type="GO" id="GO:0018845">
    <property type="term" value="F:2-hydroxychromene-2-carboxylate isomerase activity"/>
    <property type="evidence" value="ECO:0007669"/>
    <property type="project" value="UniProtKB-UniRule"/>
</dbReference>
<gene>
    <name evidence="4" type="ORF">CRD36_16810</name>
</gene>
<dbReference type="Proteomes" id="UP000229730">
    <property type="component" value="Unassembled WGS sequence"/>
</dbReference>